<comment type="similarity">
    <text evidence="1">Belongs to the outer membrane porin (Opr) (TC 1.B.25) family.</text>
</comment>
<keyword evidence="6" id="KW-1185">Reference proteome</keyword>
<dbReference type="EMBL" id="JABAEB010000024">
    <property type="protein sequence ID" value="NLQ25545.1"/>
    <property type="molecule type" value="Genomic_DNA"/>
</dbReference>
<keyword evidence="3 4" id="KW-0732">Signal</keyword>
<organism evidence="5 6">
    <name type="scientific">Shewanella oncorhynchi</name>
    <dbReference type="NCBI Taxonomy" id="2726434"/>
    <lineage>
        <taxon>Bacteria</taxon>
        <taxon>Pseudomonadati</taxon>
        <taxon>Pseudomonadota</taxon>
        <taxon>Gammaproteobacteria</taxon>
        <taxon>Alteromonadales</taxon>
        <taxon>Shewanellaceae</taxon>
        <taxon>Shewanella</taxon>
    </lineage>
</organism>
<evidence type="ECO:0000313" key="5">
    <source>
        <dbReference type="EMBL" id="NLQ25545.1"/>
    </source>
</evidence>
<keyword evidence="2" id="KW-0813">Transport</keyword>
<dbReference type="Pfam" id="PF03573">
    <property type="entry name" value="OprD"/>
    <property type="match status" value="1"/>
</dbReference>
<dbReference type="PANTHER" id="PTHR34596:SF2">
    <property type="entry name" value="CHITOPORIN"/>
    <property type="match status" value="1"/>
</dbReference>
<feature type="chain" id="PRO_5045814390" evidence="4">
    <location>
        <begin position="22"/>
        <end position="412"/>
    </location>
</feature>
<evidence type="ECO:0000256" key="3">
    <source>
        <dbReference type="ARBA" id="ARBA00022729"/>
    </source>
</evidence>
<dbReference type="InterPro" id="IPR023614">
    <property type="entry name" value="Porin_dom_sf"/>
</dbReference>
<evidence type="ECO:0000256" key="1">
    <source>
        <dbReference type="ARBA" id="ARBA00009075"/>
    </source>
</evidence>
<dbReference type="InterPro" id="IPR005318">
    <property type="entry name" value="OM_porin_bac"/>
</dbReference>
<dbReference type="PANTHER" id="PTHR34596">
    <property type="entry name" value="CHITOPORIN"/>
    <property type="match status" value="1"/>
</dbReference>
<dbReference type="Gene3D" id="2.40.160.10">
    <property type="entry name" value="Porin"/>
    <property type="match status" value="1"/>
</dbReference>
<reference evidence="5 6" key="1">
    <citation type="submission" date="2020-04" db="EMBL/GenBank/DDBJ databases">
        <title>The first description of lens atrophy caused by putative novel Shewanella sp. that is a new emerging pathogen for cultured rainbow trout?</title>
        <authorList>
            <person name="Saticioglu I.B."/>
            <person name="Duman M."/>
            <person name="Altun S."/>
        </authorList>
    </citation>
    <scope>NUCLEOTIDE SEQUENCE [LARGE SCALE GENOMIC DNA]</scope>
    <source>
        <strain evidence="5 6">S-1</strain>
    </source>
</reference>
<proteinExistence type="inferred from homology"/>
<gene>
    <name evidence="5" type="ORF">HGO26_22095</name>
</gene>
<evidence type="ECO:0000256" key="2">
    <source>
        <dbReference type="ARBA" id="ARBA00022448"/>
    </source>
</evidence>
<evidence type="ECO:0000313" key="6">
    <source>
        <dbReference type="Proteomes" id="UP000527352"/>
    </source>
</evidence>
<evidence type="ECO:0000256" key="4">
    <source>
        <dbReference type="SAM" id="SignalP"/>
    </source>
</evidence>
<comment type="caution">
    <text evidence="5">The sequence shown here is derived from an EMBL/GenBank/DDBJ whole genome shotgun (WGS) entry which is preliminary data.</text>
</comment>
<protein>
    <submittedName>
        <fullName evidence="5">OprD family porin</fullName>
    </submittedName>
</protein>
<sequence length="412" mass="45821">MMKKSYLSLLVLSTLAIPATADTSIDQMFSQGTLKGELRLFDFTRDFDNTTNTKHDTSFGGLFYYNTAKVNGLSFGTSFASANPIWTNDSDDVYGLVARDAAGDHDNVNRLQEYFVQGNWWDTQFKLGAQELRTPMMNPHDIRAIPRTFRGFSAENKSVDNLTLSALYITDSMGWSDNNFVSVKEAVQSELARAGIVADVADNPVYALGAKYQLPFKTVQTEAHLWHYSMEDVFNQTYAKVKLAADVGPTNLYLTPSYLTQQAIGDETGGPLDTYQYGFHLGAKLAGAELTYMYAKTGDDTVLTPWGDEKVVIQQVYQSARANEEVNALKLAYDFEKLGASGLEAYAFYGQYDVPEGTASDFNETNFSIAYKFSGMLSGLGLKARYAMVDFDQAEDLDDLRLYVTYKFALGK</sequence>
<dbReference type="Proteomes" id="UP000527352">
    <property type="component" value="Unassembled WGS sequence"/>
</dbReference>
<name>A0ABX1KYX8_9GAMM</name>
<accession>A0ABX1KYX8</accession>
<feature type="signal peptide" evidence="4">
    <location>
        <begin position="1"/>
        <end position="21"/>
    </location>
</feature>
<dbReference type="RefSeq" id="WP_168827781.1">
    <property type="nucleotide sequence ID" value="NZ_JABAEB010000024.1"/>
</dbReference>